<keyword evidence="5" id="KW-1185">Reference proteome</keyword>
<proteinExistence type="inferred from homology"/>
<dbReference type="Gene3D" id="3.40.1620.10">
    <property type="entry name" value="YefM-like domain"/>
    <property type="match status" value="1"/>
</dbReference>
<dbReference type="InterPro" id="IPR027417">
    <property type="entry name" value="P-loop_NTPase"/>
</dbReference>
<comment type="similarity">
    <text evidence="1">Belongs to the phD/YefM antitoxin family.</text>
</comment>
<dbReference type="RefSeq" id="WP_279338197.1">
    <property type="nucleotide sequence ID" value="NZ_CP121683.1"/>
</dbReference>
<reference evidence="4 5" key="1">
    <citation type="submission" date="2023-03" db="EMBL/GenBank/DDBJ databases">
        <authorList>
            <person name="Mo P."/>
        </authorList>
    </citation>
    <scope>NUCLEOTIDE SEQUENCE [LARGE SCALE GENOMIC DNA]</scope>
    <source>
        <strain evidence="4 5">HUAS 5</strain>
        <plasmid evidence="4 5">punmamed2</plasmid>
    </source>
</reference>
<sequence>MLSNVSAGRTVGVHKARGEWSELVAEAKEGSAVVLTHEDEAAAVLAPLAWLEAAAGQRPAVVETPVSAARTKLGELVRDAAQGVPQVLTRYGHPVAVMLPGPGQSQTPTPSAPPASGQRRLVAASDALSAQPFAARLSFGLPALDAAVRGISASRLTLIAGNPGVGASLLAVAAARQTALVEERGGVLYAASGLGQADVVARLVASHAGVSYHQWRAGTLPDPEAAAARLAETAVREHGDTLFIDAGSGLDASVISEVALDDSWSKPLTLVVVDRLQRAADARLPLSGVALEEAARDLAHLARQAQVPVLAVVDSDDADLLAALDADVTLTLTRMGQAARIDVAERGMGRLTSVALEPDIPRARFLPLPDHIAQRLLREDTSSLTRAAPRVADSAPAHPDTQDVAGTPGPTAALDEDAQEAQQPADQPGSPAQQQRRPGAWPAAVTDAAAATARATAADTAAGTPAADEPAAQDLAPADEQPVPEQEPVPDDERAGKGFDYGPFAVIDGRRRAHLTSGKMIPCPATTVRELVAWAADRPFGTPRLHPSGRDGDPLIVLTAEAARALGLPERTGEDRALPVDHPIIADLTAHGWEMPQRGNKPWFSAWVRVFQRIERGRRSVQLAVLPWGALTSGGWPLPIDRETRLPVSTTAEVVDFLRVYSERIMTPVSSTAATGQELMSALRPATRAWREEETKKVRSKWLEGSLHLAVDPAPPEATKDHPLAAGRDPKDPAQFLQEEALQWWRLPTEEERGLPYVVCLDTMMAFFAACNGTPMGTCAPYHLPRAPFDKKLVGSWLADLSGVQTDPLLPSPFTPDGTRPSGPAWYQTHTVALAVELGHTPQPMEAYVRPTAEQAKALGISPHPDRYDERRRAAGPVPAFGAGPYLKPWYEHINDGYMQTMTALGAVTHDDGSPLSPSEFLDAMAKMDDPDFRATHATDLLVLKAIKQTVKGAIGKYQQGPQDYGRRAAGQHARWKTLDRPDWRPDHRAAILARYRAVMNRKIINTFKATGARPLAVNTDAIVFASPIPDILWLTGHKGGFAVGPNPGHVKLEGVQSMDWYLQVTALNKNPASRAKDGRTDSVLDGK</sequence>
<feature type="compositionally biased region" description="Low complexity" evidence="2">
    <location>
        <begin position="440"/>
        <end position="486"/>
    </location>
</feature>
<dbReference type="Pfam" id="PF03796">
    <property type="entry name" value="DnaB_C"/>
    <property type="match status" value="1"/>
</dbReference>
<feature type="region of interest" description="Disordered" evidence="2">
    <location>
        <begin position="379"/>
        <end position="500"/>
    </location>
</feature>
<dbReference type="Gene3D" id="3.40.50.300">
    <property type="entry name" value="P-loop containing nucleotide triphosphate hydrolases"/>
    <property type="match status" value="1"/>
</dbReference>
<protein>
    <submittedName>
        <fullName evidence="4">DnaB-like helicase C-terminal domain-containing protein</fullName>
    </submittedName>
</protein>
<dbReference type="EMBL" id="CP121683">
    <property type="protein sequence ID" value="WGD45146.1"/>
    <property type="molecule type" value="Genomic_DNA"/>
</dbReference>
<evidence type="ECO:0000259" key="3">
    <source>
        <dbReference type="Pfam" id="PF03796"/>
    </source>
</evidence>
<accession>A0ABY8KE87</accession>
<geneLocation type="plasmid" evidence="4 5">
    <name>punmamed2</name>
</geneLocation>
<gene>
    <name evidence="4" type="ORF">PYS65_34195</name>
</gene>
<evidence type="ECO:0000313" key="5">
    <source>
        <dbReference type="Proteomes" id="UP001216440"/>
    </source>
</evidence>
<organism evidence="4 5">
    <name type="scientific">Streptomyces cathayae</name>
    <dbReference type="NCBI Taxonomy" id="3031124"/>
    <lineage>
        <taxon>Bacteria</taxon>
        <taxon>Bacillati</taxon>
        <taxon>Actinomycetota</taxon>
        <taxon>Actinomycetes</taxon>
        <taxon>Kitasatosporales</taxon>
        <taxon>Streptomycetaceae</taxon>
        <taxon>Streptomyces</taxon>
    </lineage>
</organism>
<dbReference type="PANTHER" id="PTHR30153">
    <property type="entry name" value="REPLICATIVE DNA HELICASE DNAB"/>
    <property type="match status" value="1"/>
</dbReference>
<dbReference type="InterPro" id="IPR036165">
    <property type="entry name" value="YefM-like_sf"/>
</dbReference>
<name>A0ABY8KE87_9ACTN</name>
<dbReference type="InterPro" id="IPR007694">
    <property type="entry name" value="DNA_helicase_DnaB-like_C"/>
</dbReference>
<dbReference type="Proteomes" id="UP001216440">
    <property type="component" value="Plasmid punmamed2"/>
</dbReference>
<evidence type="ECO:0000256" key="2">
    <source>
        <dbReference type="SAM" id="MobiDB-lite"/>
    </source>
</evidence>
<evidence type="ECO:0000313" key="4">
    <source>
        <dbReference type="EMBL" id="WGD45146.1"/>
    </source>
</evidence>
<dbReference type="SUPFAM" id="SSF143120">
    <property type="entry name" value="YefM-like"/>
    <property type="match status" value="1"/>
</dbReference>
<evidence type="ECO:0000256" key="1">
    <source>
        <dbReference type="ARBA" id="ARBA00009981"/>
    </source>
</evidence>
<dbReference type="PANTHER" id="PTHR30153:SF2">
    <property type="entry name" value="REPLICATIVE DNA HELICASE"/>
    <property type="match status" value="1"/>
</dbReference>
<dbReference type="SUPFAM" id="SSF52540">
    <property type="entry name" value="P-loop containing nucleoside triphosphate hydrolases"/>
    <property type="match status" value="1"/>
</dbReference>
<keyword evidence="4" id="KW-0614">Plasmid</keyword>
<feature type="domain" description="SF4 helicase" evidence="3">
    <location>
        <begin position="139"/>
        <end position="312"/>
    </location>
</feature>